<comment type="caution">
    <text evidence="1">The sequence shown here is derived from an EMBL/GenBank/DDBJ whole genome shotgun (WGS) entry which is preliminary data.</text>
</comment>
<protein>
    <submittedName>
        <fullName evidence="1">Putative toxin-antitoxin system toxin component, PIN family</fullName>
    </submittedName>
</protein>
<dbReference type="InterPro" id="IPR029060">
    <property type="entry name" value="PIN-like_dom_sf"/>
</dbReference>
<name>A0A1V4AX20_9BACT</name>
<organism evidence="1 2">
    <name type="scientific">Candidatus Brocadia carolinensis</name>
    <dbReference type="NCBI Taxonomy" id="1004156"/>
    <lineage>
        <taxon>Bacteria</taxon>
        <taxon>Pseudomonadati</taxon>
        <taxon>Planctomycetota</taxon>
        <taxon>Candidatus Brocadiia</taxon>
        <taxon>Candidatus Brocadiales</taxon>
        <taxon>Candidatus Brocadiaceae</taxon>
        <taxon>Candidatus Brocadia</taxon>
    </lineage>
</organism>
<reference evidence="1 2" key="1">
    <citation type="journal article" date="2017" name="Water Res.">
        <title>Discovery and metagenomic analysis of an anammox bacterial enrichment related to Candidatus "Brocadia caroliniensis" in a full-scale glycerol-fed nitritation-denitritation separate centrate treatment process.</title>
        <authorList>
            <person name="Park H."/>
            <person name="Brotto A.C."/>
            <person name="van Loosdrecht M.C."/>
            <person name="Chandran K."/>
        </authorList>
    </citation>
    <scope>NUCLEOTIDE SEQUENCE [LARGE SCALE GENOMIC DNA]</scope>
    <source>
        <strain evidence="1">26THWARD</strain>
    </source>
</reference>
<dbReference type="InterPro" id="IPR002850">
    <property type="entry name" value="PIN_toxin-like"/>
</dbReference>
<evidence type="ECO:0000313" key="1">
    <source>
        <dbReference type="EMBL" id="OOP57682.1"/>
    </source>
</evidence>
<dbReference type="STRING" id="1004156.AYP45_02190"/>
<accession>A0A1V4AX20</accession>
<dbReference type="NCBIfam" id="TIGR00305">
    <property type="entry name" value="putative toxin-antitoxin system toxin component, PIN family"/>
    <property type="match status" value="1"/>
</dbReference>
<sequence length="79" mass="9230">MKRLVLDTNVTIAAFFWSGYPRVVYDLIKEQKIIMLLSEDVEKELIRVLGYSKFGLSPKEIQPFIKNLGCYAEFVEKKK</sequence>
<dbReference type="AlphaFoldDB" id="A0A1V4AX20"/>
<dbReference type="Proteomes" id="UP000189681">
    <property type="component" value="Unassembled WGS sequence"/>
</dbReference>
<dbReference type="EMBL" id="AYTS01000020">
    <property type="protein sequence ID" value="OOP57682.1"/>
    <property type="molecule type" value="Genomic_DNA"/>
</dbReference>
<gene>
    <name evidence="1" type="ORF">AYP45_02190</name>
</gene>
<evidence type="ECO:0000313" key="2">
    <source>
        <dbReference type="Proteomes" id="UP000189681"/>
    </source>
</evidence>
<dbReference type="SUPFAM" id="SSF88723">
    <property type="entry name" value="PIN domain-like"/>
    <property type="match status" value="1"/>
</dbReference>
<proteinExistence type="predicted"/>